<dbReference type="PANTHER" id="PTHR11482">
    <property type="entry name" value="ARGININE/DIAMINOPIMELATE/ORNITHINE DECARBOXYLASE"/>
    <property type="match status" value="1"/>
</dbReference>
<comment type="cofactor">
    <cofactor evidence="1">
        <name>pyridoxal 5'-phosphate</name>
        <dbReference type="ChEBI" id="CHEBI:597326"/>
    </cofactor>
</comment>
<reference evidence="3" key="1">
    <citation type="submission" date="2025-08" db="UniProtKB">
        <authorList>
            <consortium name="Ensembl"/>
        </authorList>
    </citation>
    <scope>IDENTIFICATION</scope>
</reference>
<dbReference type="GeneTree" id="ENSGT00950000182995"/>
<feature type="domain" description="Orn/DAP/Arg decarboxylase 2 N-terminal" evidence="2">
    <location>
        <begin position="120"/>
        <end position="272"/>
    </location>
</feature>
<dbReference type="SUPFAM" id="SSF50621">
    <property type="entry name" value="Alanine racemase C-terminal domain-like"/>
    <property type="match status" value="1"/>
</dbReference>
<dbReference type="InterPro" id="IPR022644">
    <property type="entry name" value="De-COase2_N"/>
</dbReference>
<proteinExistence type="predicted"/>
<sequence length="414" mass="46335">MRPRNTRKSEITILEEGFTARDFMEEIITGDCQIDKDAFLVADLGDVVKKLLRFLKTLPRVKPFYAIKCNNCRPIVKLLAELDLIVPARQKLHWSRNLELNLTISFMQTPVNVPYQVCSQMMTFDNEVELFKISQNHPNAKMILRLLADDTNATIRLNVKFGAPLTICRHLLETAKKLNVDVIGVSFHVGSGCSDPKTYAQSIGDARLVFEMASELGQKMTLLDIGGGFPGTDDSKITFEEVADTINDALDLSFPEISGVNIIAEPGRYYVASSFSLAANIIAKKVLSPPELCGEENGRKKNMVYYINDGIYGSFSCSFFEKTLVKPIIYKKPSPEQPIYNSSLWGPTCDGLDKIAEHLHIPELNVGDWLLFNNVGAYSMVTASEFNGFQLPKIHFVMPHQTCVFLLSENVQCC</sequence>
<dbReference type="AlphaFoldDB" id="A0A8C5M301"/>
<dbReference type="InterPro" id="IPR000183">
    <property type="entry name" value="Orn/DAP/Arg_de-COase"/>
</dbReference>
<evidence type="ECO:0000259" key="2">
    <source>
        <dbReference type="Pfam" id="PF02784"/>
    </source>
</evidence>
<dbReference type="CDD" id="cd00622">
    <property type="entry name" value="PLPDE_III_ODC"/>
    <property type="match status" value="1"/>
</dbReference>
<dbReference type="GO" id="GO:0005737">
    <property type="term" value="C:cytoplasm"/>
    <property type="evidence" value="ECO:0007669"/>
    <property type="project" value="TreeGrafter"/>
</dbReference>
<dbReference type="InterPro" id="IPR022657">
    <property type="entry name" value="De-COase2_CS"/>
</dbReference>
<feature type="domain" description="Orn/DAP/Arg decarboxylase 2 N-terminal" evidence="2">
    <location>
        <begin position="44"/>
        <end position="82"/>
    </location>
</feature>
<feature type="modified residue" description="N6-(pyridoxal phosphate)lysine" evidence="1">
    <location>
        <position position="68"/>
    </location>
</feature>
<dbReference type="OrthoDB" id="5034579at2759"/>
<evidence type="ECO:0000256" key="1">
    <source>
        <dbReference type="PIRSR" id="PIRSR600183-50"/>
    </source>
</evidence>
<dbReference type="Proteomes" id="UP000694569">
    <property type="component" value="Unplaced"/>
</dbReference>
<protein>
    <recommendedName>
        <fullName evidence="2">Orn/DAP/Arg decarboxylase 2 N-terminal domain-containing protein</fullName>
    </recommendedName>
</protein>
<dbReference type="SUPFAM" id="SSF51419">
    <property type="entry name" value="PLP-binding barrel"/>
    <property type="match status" value="1"/>
</dbReference>
<keyword evidence="4" id="KW-1185">Reference proteome</keyword>
<dbReference type="PRINTS" id="PR01179">
    <property type="entry name" value="ODADCRBXLASE"/>
</dbReference>
<dbReference type="Pfam" id="PF02784">
    <property type="entry name" value="Orn_Arg_deC_N"/>
    <property type="match status" value="2"/>
</dbReference>
<dbReference type="PANTHER" id="PTHR11482:SF4">
    <property type="entry name" value="ANTIZYME INHIBITOR 2"/>
    <property type="match status" value="1"/>
</dbReference>
<name>A0A8C5M301_9ANUR</name>
<evidence type="ECO:0000313" key="4">
    <source>
        <dbReference type="Proteomes" id="UP000694569"/>
    </source>
</evidence>
<dbReference type="Gene3D" id="2.40.37.10">
    <property type="entry name" value="Lyase, Ornithine Decarboxylase, Chain A, domain 1"/>
    <property type="match status" value="1"/>
</dbReference>
<dbReference type="Ensembl" id="ENSLLET00000006210.1">
    <property type="protein sequence ID" value="ENSLLEP00000005962.1"/>
    <property type="gene ID" value="ENSLLEG00000003762.1"/>
</dbReference>
<dbReference type="InterPro" id="IPR002433">
    <property type="entry name" value="Orn_de-COase"/>
</dbReference>
<organism evidence="3 4">
    <name type="scientific">Leptobrachium leishanense</name>
    <name type="common">Leishan spiny toad</name>
    <dbReference type="NCBI Taxonomy" id="445787"/>
    <lineage>
        <taxon>Eukaryota</taxon>
        <taxon>Metazoa</taxon>
        <taxon>Chordata</taxon>
        <taxon>Craniata</taxon>
        <taxon>Vertebrata</taxon>
        <taxon>Euteleostomi</taxon>
        <taxon>Amphibia</taxon>
        <taxon>Batrachia</taxon>
        <taxon>Anura</taxon>
        <taxon>Pelobatoidea</taxon>
        <taxon>Megophryidae</taxon>
        <taxon>Leptobrachium</taxon>
    </lineage>
</organism>
<keyword evidence="1" id="KW-0663">Pyridoxal phosphate</keyword>
<dbReference type="InterPro" id="IPR009006">
    <property type="entry name" value="Ala_racemase/Decarboxylase_C"/>
</dbReference>
<dbReference type="PROSITE" id="PS00879">
    <property type="entry name" value="ODR_DC_2_2"/>
    <property type="match status" value="1"/>
</dbReference>
<accession>A0A8C5M301</accession>
<feature type="active site" description="Proton donor" evidence="1">
    <location>
        <position position="349"/>
    </location>
</feature>
<reference evidence="3" key="2">
    <citation type="submission" date="2025-09" db="UniProtKB">
        <authorList>
            <consortium name="Ensembl"/>
        </authorList>
    </citation>
    <scope>IDENTIFICATION</scope>
</reference>
<dbReference type="FunFam" id="2.40.37.10:FF:000005">
    <property type="entry name" value="Ornithine decarboxylase"/>
    <property type="match status" value="1"/>
</dbReference>
<dbReference type="InterPro" id="IPR029066">
    <property type="entry name" value="PLP-binding_barrel"/>
</dbReference>
<dbReference type="PRINTS" id="PR01182">
    <property type="entry name" value="ORNDCRBXLASE"/>
</dbReference>
<dbReference type="GO" id="GO:0033387">
    <property type="term" value="P:putrescine biosynthetic process from arginine, via ornithine"/>
    <property type="evidence" value="ECO:0007669"/>
    <property type="project" value="TreeGrafter"/>
</dbReference>
<evidence type="ECO:0000313" key="3">
    <source>
        <dbReference type="Ensembl" id="ENSLLEP00000005962.1"/>
    </source>
</evidence>
<dbReference type="GO" id="GO:0004586">
    <property type="term" value="F:ornithine decarboxylase activity"/>
    <property type="evidence" value="ECO:0007669"/>
    <property type="project" value="TreeGrafter"/>
</dbReference>
<dbReference type="Gene3D" id="3.20.20.10">
    <property type="entry name" value="Alanine racemase"/>
    <property type="match status" value="1"/>
</dbReference>